<evidence type="ECO:0000256" key="1">
    <source>
        <dbReference type="SAM" id="Coils"/>
    </source>
</evidence>
<keyword evidence="1" id="KW-0175">Coiled coil</keyword>
<dbReference type="EMBL" id="DS113182">
    <property type="protein sequence ID" value="EAY22730.1"/>
    <property type="molecule type" value="Genomic_DNA"/>
</dbReference>
<reference evidence="2" key="1">
    <citation type="submission" date="2006-10" db="EMBL/GenBank/DDBJ databases">
        <authorList>
            <person name="Amadeo P."/>
            <person name="Zhao Q."/>
            <person name="Wortman J."/>
            <person name="Fraser-Liggett C."/>
            <person name="Carlton J."/>
        </authorList>
    </citation>
    <scope>NUCLEOTIDE SEQUENCE</scope>
    <source>
        <strain evidence="2">G3</strain>
    </source>
</reference>
<accession>A2DA82</accession>
<dbReference type="Proteomes" id="UP000001542">
    <property type="component" value="Unassembled WGS sequence"/>
</dbReference>
<gene>
    <name evidence="2" type="ORF">TVAG_476590</name>
</gene>
<protein>
    <submittedName>
        <fullName evidence="2">Uncharacterized protein</fullName>
    </submittedName>
</protein>
<feature type="coiled-coil region" evidence="1">
    <location>
        <begin position="44"/>
        <end position="71"/>
    </location>
</feature>
<proteinExistence type="predicted"/>
<name>A2DA82_TRIV3</name>
<organism evidence="2 3">
    <name type="scientific">Trichomonas vaginalis (strain ATCC PRA-98 / G3)</name>
    <dbReference type="NCBI Taxonomy" id="412133"/>
    <lineage>
        <taxon>Eukaryota</taxon>
        <taxon>Metamonada</taxon>
        <taxon>Parabasalia</taxon>
        <taxon>Trichomonadida</taxon>
        <taxon>Trichomonadidae</taxon>
        <taxon>Trichomonas</taxon>
    </lineage>
</organism>
<dbReference type="SMR" id="A2DA82"/>
<sequence length="206" mass="24335">MDYELITQILKDLEAPHSEETVALFEKIEAIRNEAKFIKNQPSLQDIKDKINEVREKSAKTQQNIEFLKKKIYSISQILGLIVIKQEKYNHDVFKRRADKYKALRDRVEKIVAENRIKLNEKPKIKQTVPSYKISTHMKEVIQEYIDSKDKLDEKLHEESLFNFSSESNNYALLDCVKDLYYVCKNQYIDVSPFDQTHFISMILGI</sequence>
<reference evidence="2" key="2">
    <citation type="journal article" date="2007" name="Science">
        <title>Draft genome sequence of the sexually transmitted pathogen Trichomonas vaginalis.</title>
        <authorList>
            <person name="Carlton J.M."/>
            <person name="Hirt R.P."/>
            <person name="Silva J.C."/>
            <person name="Delcher A.L."/>
            <person name="Schatz M."/>
            <person name="Zhao Q."/>
            <person name="Wortman J.R."/>
            <person name="Bidwell S.L."/>
            <person name="Alsmark U.C.M."/>
            <person name="Besteiro S."/>
            <person name="Sicheritz-Ponten T."/>
            <person name="Noel C.J."/>
            <person name="Dacks J.B."/>
            <person name="Foster P.G."/>
            <person name="Simillion C."/>
            <person name="Van de Peer Y."/>
            <person name="Miranda-Saavedra D."/>
            <person name="Barton G.J."/>
            <person name="Westrop G.D."/>
            <person name="Mueller S."/>
            <person name="Dessi D."/>
            <person name="Fiori P.L."/>
            <person name="Ren Q."/>
            <person name="Paulsen I."/>
            <person name="Zhang H."/>
            <person name="Bastida-Corcuera F.D."/>
            <person name="Simoes-Barbosa A."/>
            <person name="Brown M.T."/>
            <person name="Hayes R.D."/>
            <person name="Mukherjee M."/>
            <person name="Okumura C.Y."/>
            <person name="Schneider R."/>
            <person name="Smith A.J."/>
            <person name="Vanacova S."/>
            <person name="Villalvazo M."/>
            <person name="Haas B.J."/>
            <person name="Pertea M."/>
            <person name="Feldblyum T.V."/>
            <person name="Utterback T.R."/>
            <person name="Shu C.L."/>
            <person name="Osoegawa K."/>
            <person name="de Jong P.J."/>
            <person name="Hrdy I."/>
            <person name="Horvathova L."/>
            <person name="Zubacova Z."/>
            <person name="Dolezal P."/>
            <person name="Malik S.B."/>
            <person name="Logsdon J.M. Jr."/>
            <person name="Henze K."/>
            <person name="Gupta A."/>
            <person name="Wang C.C."/>
            <person name="Dunne R.L."/>
            <person name="Upcroft J.A."/>
            <person name="Upcroft P."/>
            <person name="White O."/>
            <person name="Salzberg S.L."/>
            <person name="Tang P."/>
            <person name="Chiu C.-H."/>
            <person name="Lee Y.-S."/>
            <person name="Embley T.M."/>
            <person name="Coombs G.H."/>
            <person name="Mottram J.C."/>
            <person name="Tachezy J."/>
            <person name="Fraser-Liggett C.M."/>
            <person name="Johnson P.J."/>
        </authorList>
    </citation>
    <scope>NUCLEOTIDE SEQUENCE [LARGE SCALE GENOMIC DNA]</scope>
    <source>
        <strain evidence="2">G3</strain>
    </source>
</reference>
<dbReference type="VEuPathDB" id="TrichDB:TVAG_476590"/>
<dbReference type="VEuPathDB" id="TrichDB:TVAGG3_0266630"/>
<dbReference type="KEGG" id="tva:5468288"/>
<dbReference type="RefSeq" id="XP_001583716.1">
    <property type="nucleotide sequence ID" value="XM_001583666.1"/>
</dbReference>
<keyword evidence="3" id="KW-1185">Reference proteome</keyword>
<dbReference type="AlphaFoldDB" id="A2DA82"/>
<dbReference type="InParanoid" id="A2DA82"/>
<evidence type="ECO:0000313" key="3">
    <source>
        <dbReference type="Proteomes" id="UP000001542"/>
    </source>
</evidence>
<evidence type="ECO:0000313" key="2">
    <source>
        <dbReference type="EMBL" id="EAY22730.1"/>
    </source>
</evidence>